<keyword evidence="2" id="KW-0175">Coiled coil</keyword>
<evidence type="ECO:0000313" key="4">
    <source>
        <dbReference type="Proteomes" id="UP000448292"/>
    </source>
</evidence>
<proteinExistence type="inferred from homology"/>
<comment type="similarity">
    <text evidence="1">Belongs to the membrane fusion protein (MFP) (TC 8.A.1) family.</text>
</comment>
<sequence>MKEFRPEGLPMHCATGRSYARRLRILPLLCLALFLGVTPAFAVDSVPQVVTAKPSTREATLTAFTRAGTVMTLVNEVAGKVLSVNADIGDTIDESGVFARLDDTFTRLELDKILVQQEKLRSNIAYYAKEVGRFQELVKRDSAAQSQLDKLELELALARHELDSLDVEEQRLREQLQRFIITAPPHWSVMERHVEPGEWINTGEKLAELGDFRVLVAPFGLSPGEFDWLMTQNGSVSITAPDVPGGPRTIEARVGRISPGFNPETRKIHVELEIQAQPPLMRGGQRVELSMRLPEARDTVLLPRAAVVYKYDEYWVTREDGTEVKVVLLSEGPDSTVRVTSPEIKPGDTFLTTQSIF</sequence>
<evidence type="ECO:0000313" key="3">
    <source>
        <dbReference type="EMBL" id="TVM18838.1"/>
    </source>
</evidence>
<dbReference type="Gene3D" id="2.40.30.170">
    <property type="match status" value="1"/>
</dbReference>
<dbReference type="Gene3D" id="2.40.50.100">
    <property type="match status" value="1"/>
</dbReference>
<dbReference type="PANTHER" id="PTHR30469:SF11">
    <property type="entry name" value="BLL4320 PROTEIN"/>
    <property type="match status" value="1"/>
</dbReference>
<keyword evidence="4" id="KW-1185">Reference proteome</keyword>
<protein>
    <submittedName>
        <fullName evidence="3">Efflux transporter periplasmic adaptor subunit</fullName>
    </submittedName>
</protein>
<name>A0A7M3MI46_9BACT</name>
<dbReference type="Proteomes" id="UP000448292">
    <property type="component" value="Unassembled WGS sequence"/>
</dbReference>
<accession>A0A7M3MI46</accession>
<evidence type="ECO:0000256" key="2">
    <source>
        <dbReference type="SAM" id="Coils"/>
    </source>
</evidence>
<gene>
    <name evidence="3" type="ORF">DPQ33_05095</name>
</gene>
<dbReference type="GO" id="GO:0015562">
    <property type="term" value="F:efflux transmembrane transporter activity"/>
    <property type="evidence" value="ECO:0007669"/>
    <property type="project" value="TreeGrafter"/>
</dbReference>
<dbReference type="GO" id="GO:1990281">
    <property type="term" value="C:efflux pump complex"/>
    <property type="evidence" value="ECO:0007669"/>
    <property type="project" value="TreeGrafter"/>
</dbReference>
<comment type="caution">
    <text evidence="3">The sequence shown here is derived from an EMBL/GenBank/DDBJ whole genome shotgun (WGS) entry which is preliminary data.</text>
</comment>
<reference evidence="3 4" key="1">
    <citation type="submission" date="2018-06" db="EMBL/GenBank/DDBJ databases">
        <title>Complete genome of Desulfovibrio indonesiensis P37SLT.</title>
        <authorList>
            <person name="Crispim J.S."/>
            <person name="Vidigal P.M.P."/>
            <person name="Silva L.C.F."/>
            <person name="Laguardia C.N."/>
            <person name="Araujo L.C."/>
            <person name="Dias R.S."/>
            <person name="Sousa M.P."/>
            <person name="Paula S.O."/>
            <person name="Silva C."/>
        </authorList>
    </citation>
    <scope>NUCLEOTIDE SEQUENCE [LARGE SCALE GENOMIC DNA]</scope>
    <source>
        <strain evidence="3 4">P37SLT</strain>
    </source>
</reference>
<dbReference type="InterPro" id="IPR006143">
    <property type="entry name" value="RND_pump_MFP"/>
</dbReference>
<dbReference type="PANTHER" id="PTHR30469">
    <property type="entry name" value="MULTIDRUG RESISTANCE PROTEIN MDTA"/>
    <property type="match status" value="1"/>
</dbReference>
<organism evidence="3 4">
    <name type="scientific">Oceanidesulfovibrio indonesiensis</name>
    <dbReference type="NCBI Taxonomy" id="54767"/>
    <lineage>
        <taxon>Bacteria</taxon>
        <taxon>Pseudomonadati</taxon>
        <taxon>Thermodesulfobacteriota</taxon>
        <taxon>Desulfovibrionia</taxon>
        <taxon>Desulfovibrionales</taxon>
        <taxon>Desulfovibrionaceae</taxon>
        <taxon>Oceanidesulfovibrio</taxon>
    </lineage>
</organism>
<evidence type="ECO:0000256" key="1">
    <source>
        <dbReference type="ARBA" id="ARBA00009477"/>
    </source>
</evidence>
<dbReference type="NCBIfam" id="TIGR01730">
    <property type="entry name" value="RND_mfp"/>
    <property type="match status" value="1"/>
</dbReference>
<dbReference type="AlphaFoldDB" id="A0A7M3MI46"/>
<dbReference type="EMBL" id="QMIE01000003">
    <property type="protein sequence ID" value="TVM18838.1"/>
    <property type="molecule type" value="Genomic_DNA"/>
</dbReference>
<feature type="coiled-coil region" evidence="2">
    <location>
        <begin position="134"/>
        <end position="175"/>
    </location>
</feature>
<dbReference type="SUPFAM" id="SSF111369">
    <property type="entry name" value="HlyD-like secretion proteins"/>
    <property type="match status" value="1"/>
</dbReference>
<dbReference type="Gene3D" id="1.10.287.470">
    <property type="entry name" value="Helix hairpin bin"/>
    <property type="match status" value="1"/>
</dbReference>
<dbReference type="OrthoDB" id="5450597at2"/>